<dbReference type="OrthoDB" id="9806388at2"/>
<reference evidence="7 8" key="2">
    <citation type="submission" date="2014-09" db="EMBL/GenBank/DDBJ databases">
        <authorList>
            <consortium name="NBRP consortium"/>
            <person name="Sawabe T."/>
            <person name="Meirelles P."/>
            <person name="Nakanishi M."/>
            <person name="Sayaka M."/>
            <person name="Hattori M."/>
            <person name="Ohkuma M."/>
        </authorList>
    </citation>
    <scope>NUCLEOTIDE SEQUENCE [LARGE SCALE GENOMIC DNA]</scope>
    <source>
        <strain evidence="7 8">JCM 19240</strain>
    </source>
</reference>
<dbReference type="CDD" id="cd01085">
    <property type="entry name" value="APP"/>
    <property type="match status" value="1"/>
</dbReference>
<protein>
    <submittedName>
        <fullName evidence="7">Xaa-Pro aminopeptidase</fullName>
        <ecNumber evidence="7">3.4.11.9</ecNumber>
    </submittedName>
</protein>
<dbReference type="InterPro" id="IPR000587">
    <property type="entry name" value="Creatinase_N"/>
</dbReference>
<dbReference type="Pfam" id="PF00557">
    <property type="entry name" value="Peptidase_M24"/>
    <property type="match status" value="1"/>
</dbReference>
<evidence type="ECO:0000256" key="3">
    <source>
        <dbReference type="ARBA" id="ARBA00022801"/>
    </source>
</evidence>
<dbReference type="Pfam" id="PF16188">
    <property type="entry name" value="Peptidase_M24_C"/>
    <property type="match status" value="1"/>
</dbReference>
<dbReference type="Gene3D" id="3.40.350.10">
    <property type="entry name" value="Creatinase/prolidase N-terminal domain"/>
    <property type="match status" value="2"/>
</dbReference>
<gene>
    <name evidence="7" type="ORF">JCM19240_27</name>
</gene>
<dbReference type="Proteomes" id="UP000029224">
    <property type="component" value="Unassembled WGS sequence"/>
</dbReference>
<keyword evidence="8" id="KW-1185">Reference proteome</keyword>
<dbReference type="GO" id="GO:0046872">
    <property type="term" value="F:metal ion binding"/>
    <property type="evidence" value="ECO:0007669"/>
    <property type="project" value="UniProtKB-KW"/>
</dbReference>
<keyword evidence="7" id="KW-0031">Aminopeptidase</keyword>
<evidence type="ECO:0000256" key="1">
    <source>
        <dbReference type="ARBA" id="ARBA00008766"/>
    </source>
</evidence>
<name>A0A090TDU9_9VIBR</name>
<organism evidence="7 8">
    <name type="scientific">Vibrio maritimus</name>
    <dbReference type="NCBI Taxonomy" id="990268"/>
    <lineage>
        <taxon>Bacteria</taxon>
        <taxon>Pseudomonadati</taxon>
        <taxon>Pseudomonadota</taxon>
        <taxon>Gammaproteobacteria</taxon>
        <taxon>Vibrionales</taxon>
        <taxon>Vibrionaceae</taxon>
        <taxon>Vibrio</taxon>
    </lineage>
</organism>
<evidence type="ECO:0000259" key="6">
    <source>
        <dbReference type="Pfam" id="PF16188"/>
    </source>
</evidence>
<dbReference type="AlphaFoldDB" id="A0A090TDU9"/>
<dbReference type="FunFam" id="3.90.230.10:FF:000009">
    <property type="entry name" value="xaa-Pro aminopeptidase 2"/>
    <property type="match status" value="1"/>
</dbReference>
<dbReference type="EC" id="3.4.11.9" evidence="7"/>
<keyword evidence="3 7" id="KW-0378">Hydrolase</keyword>
<evidence type="ECO:0000256" key="2">
    <source>
        <dbReference type="ARBA" id="ARBA00022723"/>
    </source>
</evidence>
<accession>A0A090TDU9</accession>
<keyword evidence="7" id="KW-0645">Protease</keyword>
<dbReference type="SUPFAM" id="SSF55920">
    <property type="entry name" value="Creatinase/aminopeptidase"/>
    <property type="match status" value="1"/>
</dbReference>
<dbReference type="InterPro" id="IPR033740">
    <property type="entry name" value="Pept_M24B"/>
</dbReference>
<proteinExistence type="inferred from homology"/>
<evidence type="ECO:0000259" key="4">
    <source>
        <dbReference type="Pfam" id="PF00557"/>
    </source>
</evidence>
<dbReference type="InterPro" id="IPR000994">
    <property type="entry name" value="Pept_M24"/>
</dbReference>
<feature type="domain" description="Peptidase M24" evidence="4">
    <location>
        <begin position="310"/>
        <end position="526"/>
    </location>
</feature>
<dbReference type="Gene3D" id="3.90.230.10">
    <property type="entry name" value="Creatinase/methionine aminopeptidase superfamily"/>
    <property type="match status" value="1"/>
</dbReference>
<feature type="domain" description="Creatinase N-terminal" evidence="5">
    <location>
        <begin position="8"/>
        <end position="137"/>
    </location>
</feature>
<dbReference type="PANTHER" id="PTHR43763:SF6">
    <property type="entry name" value="XAA-PRO AMINOPEPTIDASE 1"/>
    <property type="match status" value="1"/>
</dbReference>
<dbReference type="PANTHER" id="PTHR43763">
    <property type="entry name" value="XAA-PRO AMINOPEPTIDASE 1"/>
    <property type="match status" value="1"/>
</dbReference>
<dbReference type="Pfam" id="PF16189">
    <property type="entry name" value="Creatinase_N_2"/>
    <property type="match status" value="1"/>
</dbReference>
<dbReference type="InterPro" id="IPR032416">
    <property type="entry name" value="Peptidase_M24_C"/>
</dbReference>
<comment type="similarity">
    <text evidence="1">Belongs to the peptidase M24B family.</text>
</comment>
<keyword evidence="2" id="KW-0479">Metal-binding</keyword>
<feature type="domain" description="Peptidase M24 C-terminal" evidence="6">
    <location>
        <begin position="536"/>
        <end position="595"/>
    </location>
</feature>
<comment type="caution">
    <text evidence="7">The sequence shown here is derived from an EMBL/GenBank/DDBJ whole genome shotgun (WGS) entry which is preliminary data.</text>
</comment>
<dbReference type="InterPro" id="IPR029149">
    <property type="entry name" value="Creatin/AminoP/Spt16_N"/>
</dbReference>
<evidence type="ECO:0000313" key="8">
    <source>
        <dbReference type="Proteomes" id="UP000029224"/>
    </source>
</evidence>
<dbReference type="InterPro" id="IPR050422">
    <property type="entry name" value="X-Pro_aminopeptidase_P"/>
</dbReference>
<evidence type="ECO:0000313" key="7">
    <source>
        <dbReference type="EMBL" id="GAL38095.1"/>
    </source>
</evidence>
<dbReference type="InterPro" id="IPR036005">
    <property type="entry name" value="Creatinase/aminopeptidase-like"/>
</dbReference>
<dbReference type="GO" id="GO:0070006">
    <property type="term" value="F:metalloaminopeptidase activity"/>
    <property type="evidence" value="ECO:0007669"/>
    <property type="project" value="InterPro"/>
</dbReference>
<evidence type="ECO:0000259" key="5">
    <source>
        <dbReference type="Pfam" id="PF01321"/>
    </source>
</evidence>
<reference evidence="7 8" key="1">
    <citation type="submission" date="2014-09" db="EMBL/GenBank/DDBJ databases">
        <title>Vibrio maritimus JCM 19240. (C210) whole genome shotgun sequence.</title>
        <authorList>
            <person name="Sawabe T."/>
            <person name="Meirelles P."/>
            <person name="Nakanishi M."/>
            <person name="Sayaka M."/>
            <person name="Hattori M."/>
            <person name="Ohkuma M."/>
        </authorList>
    </citation>
    <scope>NUCLEOTIDE SEQUENCE [LARGE SCALE GENOMIC DNA]</scope>
    <source>
        <strain evidence="7 8">JCM 19240</strain>
    </source>
</reference>
<dbReference type="Pfam" id="PF01321">
    <property type="entry name" value="Creatinase_N"/>
    <property type="match status" value="1"/>
</dbReference>
<dbReference type="EMBL" id="BBMT01000026">
    <property type="protein sequence ID" value="GAL38095.1"/>
    <property type="molecule type" value="Genomic_DNA"/>
</dbReference>
<dbReference type="GO" id="GO:0005737">
    <property type="term" value="C:cytoplasm"/>
    <property type="evidence" value="ECO:0007669"/>
    <property type="project" value="UniProtKB-ARBA"/>
</dbReference>
<dbReference type="SUPFAM" id="SSF53092">
    <property type="entry name" value="Creatinase/prolidase N-terminal domain"/>
    <property type="match status" value="1"/>
</dbReference>
<sequence length="595" mass="65793">MQEHISGRVEQIQSWLSDNDLDAFIVAHEDEYLGEYVPAHNERLHWLTQFTGSAGAAVVTREKAAIFVDGRYTVQVRKQVPADSFEYCHLIEQPPLDWSIETLELGARIGIDPRMHRGSWYQNALEKLAGRYELVAVNDNPIDLFWSDRPAAQLSNVRLMPLDKVGQSSLDKRSQLAQNLTSNNADAAIITELDSICWLLNVRGLDVSRLPVLLAHAILYSDGSTKFFIDPTRIDDMNAFTDHVGAGVEVCLPSSLETELESLKGKKVTLDPATSNAWFQLQLEQNGAKLLDLADPCLMPKAAKNSVEVEGMRSSHVRDGAAMVNFLSWLDSEIAKGNLSDEAVVSDKLEAFRRVDPTLVDLSFDTISASAGNAAMCHYNHENQEVPGSLVQDTLYLVDSGGQYLDGTTDITRTIAIGTPTDEMKRQFTLVLKGHIGLATALFPKGTCGHQLDVLARQYLWANGFDYDHGTGHGVGHFLSVHEGPQRIAKAVNNTPLVPGMVLSNEPGYYRADEFGIRIENLELVVEKATAGDNSMFGFESLTRCPIDKRNIVADMLTEKEIAWLNDYHQKVWSDVSPLVTGDALAWLETACQPL</sequence>